<keyword evidence="1" id="KW-0812">Transmembrane</keyword>
<protein>
    <submittedName>
        <fullName evidence="2">Uncharacterized protein</fullName>
    </submittedName>
</protein>
<accession>A0ABT2NED7</accession>
<evidence type="ECO:0000313" key="2">
    <source>
        <dbReference type="EMBL" id="MCT7979611.1"/>
    </source>
</evidence>
<dbReference type="RefSeq" id="WP_261236314.1">
    <property type="nucleotide sequence ID" value="NZ_JAMXFA010000025.1"/>
</dbReference>
<dbReference type="Proteomes" id="UP001525961">
    <property type="component" value="Unassembled WGS sequence"/>
</dbReference>
<organism evidence="2 3">
    <name type="scientific">Laspinema olomoucense D3b</name>
    <dbReference type="NCBI Taxonomy" id="2953688"/>
    <lineage>
        <taxon>Bacteria</taxon>
        <taxon>Bacillati</taxon>
        <taxon>Cyanobacteriota</taxon>
        <taxon>Cyanophyceae</taxon>
        <taxon>Oscillatoriophycideae</taxon>
        <taxon>Oscillatoriales</taxon>
        <taxon>Laspinemataceae</taxon>
        <taxon>Laspinema</taxon>
        <taxon>Laspinema olomoucense</taxon>
    </lineage>
</organism>
<comment type="caution">
    <text evidence="2">The sequence shown here is derived from an EMBL/GenBank/DDBJ whole genome shotgun (WGS) entry which is preliminary data.</text>
</comment>
<sequence length="201" mass="21909">MNKSKKRMLVCTVVALLSGALGSFWGGQMRWLAHAQQCNTSTHVWLNTLCRVQHSPAMFKGGTAGLWTGTILGAFLAGIATRHPKGKNMRGQGNPAFSGSEGDRLELEGLTPEQLAQVRELILLLKTQPADLTPDSGEPKAIASQPVSLMQFQQWLTEVAQFQETSPLTPLQARHLLHELGFSDEAIAEAQVSLCEPLERP</sequence>
<dbReference type="EMBL" id="JAMXFA010000025">
    <property type="protein sequence ID" value="MCT7979611.1"/>
    <property type="molecule type" value="Genomic_DNA"/>
</dbReference>
<keyword evidence="1" id="KW-1133">Transmembrane helix</keyword>
<name>A0ABT2NED7_9CYAN</name>
<gene>
    <name evidence="2" type="ORF">NG792_17995</name>
</gene>
<evidence type="ECO:0000313" key="3">
    <source>
        <dbReference type="Proteomes" id="UP001525961"/>
    </source>
</evidence>
<proteinExistence type="predicted"/>
<evidence type="ECO:0000256" key="1">
    <source>
        <dbReference type="SAM" id="Phobius"/>
    </source>
</evidence>
<feature type="transmembrane region" description="Helical" evidence="1">
    <location>
        <begin position="59"/>
        <end position="80"/>
    </location>
</feature>
<reference evidence="2 3" key="1">
    <citation type="journal article" date="2022" name="Front. Microbiol.">
        <title>High genomic differentiation and limited gene flow indicate recent cryptic speciation within the genus Laspinema (cyanobacteria).</title>
        <authorList>
            <person name="Stanojkovic A."/>
            <person name="Skoupy S."/>
            <person name="Skaloud P."/>
            <person name="Dvorak P."/>
        </authorList>
    </citation>
    <scope>NUCLEOTIDE SEQUENCE [LARGE SCALE GENOMIC DNA]</scope>
    <source>
        <strain evidence="2 3">D3b</strain>
    </source>
</reference>
<keyword evidence="3" id="KW-1185">Reference proteome</keyword>
<keyword evidence="1" id="KW-0472">Membrane</keyword>